<feature type="region of interest" description="Disordered" evidence="1">
    <location>
        <begin position="43"/>
        <end position="110"/>
    </location>
</feature>
<evidence type="ECO:0000259" key="2">
    <source>
        <dbReference type="PROSITE" id="PS50030"/>
    </source>
</evidence>
<reference evidence="3" key="1">
    <citation type="submission" date="2023-06" db="EMBL/GenBank/DDBJ databases">
        <title>Conoideocrella luteorostrata (Hypocreales: Clavicipitaceae), a potential biocontrol fungus for elongate hemlock scale in United States Christmas tree production areas.</title>
        <authorList>
            <person name="Barrett H."/>
            <person name="Lovett B."/>
            <person name="Macias A.M."/>
            <person name="Stajich J.E."/>
            <person name="Kasson M.T."/>
        </authorList>
    </citation>
    <scope>NUCLEOTIDE SEQUENCE</scope>
    <source>
        <strain evidence="3">ARSEF 14590</strain>
    </source>
</reference>
<feature type="region of interest" description="Disordered" evidence="1">
    <location>
        <begin position="290"/>
        <end position="319"/>
    </location>
</feature>
<feature type="compositionally biased region" description="Polar residues" evidence="1">
    <location>
        <begin position="252"/>
        <end position="265"/>
    </location>
</feature>
<feature type="region of interest" description="Disordered" evidence="1">
    <location>
        <begin position="486"/>
        <end position="527"/>
    </location>
</feature>
<feature type="compositionally biased region" description="Polar residues" evidence="1">
    <location>
        <begin position="219"/>
        <end position="229"/>
    </location>
</feature>
<keyword evidence="4" id="KW-1185">Reference proteome</keyword>
<dbReference type="AlphaFoldDB" id="A0AAJ0CDR8"/>
<proteinExistence type="predicted"/>
<dbReference type="InterPro" id="IPR015940">
    <property type="entry name" value="UBA"/>
</dbReference>
<feature type="region of interest" description="Disordered" evidence="1">
    <location>
        <begin position="1"/>
        <end position="27"/>
    </location>
</feature>
<sequence>MRKVGNVASNQIYNPEARKPPVPIDADEVDSAMERFIRQKYIHNVATESTKPRSPGSDEGTPPPLPPKNSTKFGFRSASSIFPLSSRARKEQRAASTSSGGTMASSTLHNKSSRLFESSVDYNSADDADKNLARLRDMGFQDSQRNIIVLKGVNGNLDRAVEALVRLGEGRSRSPAPTPPAREPMLRTTKSMTPLNSSSSTGLGLSLNVPQKPMPERPATSSTTSTNPFDTMPVAQPQTAQSTGSLHHRNPYSGTNNPFGSPNQQIDHINQAFQGLNVSTSQTSFQNNGGMMVQSSPQPAQHHQLSQQYMSPSAPTSPQNYQPMNFQSSTTYPQLLPQAQQPMQTGYNPFFSQPSSPNPTQQGLMVNTAQGNFANNPYARSPTRIASPSLGQIPEQTQTNFPQPAWFSASPQPLPTSANPFFTNMQQQQLQQQQQQAQAQQFGQQSYGQQIYYQPLRHDKASILALYNQPSSTFSKGTAAESNLVTNTPSIPENETVYTQSTPTASGLNQQPRSVSQPVPGSTNPYMNQSVAQLDAFAPKRNMSRDSMNLGMDMAWNNGRHSPDAFASLSARHV</sequence>
<feature type="compositionally biased region" description="Polar residues" evidence="1">
    <location>
        <begin position="68"/>
        <end position="83"/>
    </location>
</feature>
<feature type="region of interest" description="Disordered" evidence="1">
    <location>
        <begin position="168"/>
        <end position="265"/>
    </location>
</feature>
<feature type="domain" description="UBA" evidence="2">
    <location>
        <begin position="124"/>
        <end position="167"/>
    </location>
</feature>
<dbReference type="Proteomes" id="UP001251528">
    <property type="component" value="Unassembled WGS sequence"/>
</dbReference>
<evidence type="ECO:0000256" key="1">
    <source>
        <dbReference type="SAM" id="MobiDB-lite"/>
    </source>
</evidence>
<gene>
    <name evidence="3" type="primary">GTS1</name>
    <name evidence="3" type="ORF">QQS21_011158</name>
</gene>
<dbReference type="PROSITE" id="PS50030">
    <property type="entry name" value="UBA"/>
    <property type="match status" value="1"/>
</dbReference>
<comment type="caution">
    <text evidence="3">The sequence shown here is derived from an EMBL/GenBank/DDBJ whole genome shotgun (WGS) entry which is preliminary data.</text>
</comment>
<feature type="compositionally biased region" description="Polar residues" evidence="1">
    <location>
        <begin position="236"/>
        <end position="245"/>
    </location>
</feature>
<evidence type="ECO:0000313" key="4">
    <source>
        <dbReference type="Proteomes" id="UP001251528"/>
    </source>
</evidence>
<name>A0AAJ0CDR8_9HYPO</name>
<feature type="compositionally biased region" description="Low complexity" evidence="1">
    <location>
        <begin position="195"/>
        <end position="208"/>
    </location>
</feature>
<evidence type="ECO:0000313" key="3">
    <source>
        <dbReference type="EMBL" id="KAK2591144.1"/>
    </source>
</evidence>
<dbReference type="InterPro" id="IPR009060">
    <property type="entry name" value="UBA-like_sf"/>
</dbReference>
<dbReference type="SUPFAM" id="SSF46934">
    <property type="entry name" value="UBA-like"/>
    <property type="match status" value="1"/>
</dbReference>
<dbReference type="SMART" id="SM00165">
    <property type="entry name" value="UBA"/>
    <property type="match status" value="1"/>
</dbReference>
<feature type="compositionally biased region" description="Low complexity" evidence="1">
    <location>
        <begin position="94"/>
        <end position="107"/>
    </location>
</feature>
<protein>
    <submittedName>
        <fullName evidence="3">Protein gts1</fullName>
    </submittedName>
</protein>
<organism evidence="3 4">
    <name type="scientific">Conoideocrella luteorostrata</name>
    <dbReference type="NCBI Taxonomy" id="1105319"/>
    <lineage>
        <taxon>Eukaryota</taxon>
        <taxon>Fungi</taxon>
        <taxon>Dikarya</taxon>
        <taxon>Ascomycota</taxon>
        <taxon>Pezizomycotina</taxon>
        <taxon>Sordariomycetes</taxon>
        <taxon>Hypocreomycetidae</taxon>
        <taxon>Hypocreales</taxon>
        <taxon>Clavicipitaceae</taxon>
        <taxon>Conoideocrella</taxon>
    </lineage>
</organism>
<dbReference type="Gene3D" id="1.10.8.10">
    <property type="entry name" value="DNA helicase RuvA subunit, C-terminal domain"/>
    <property type="match status" value="1"/>
</dbReference>
<dbReference type="EMBL" id="JASWJB010000360">
    <property type="protein sequence ID" value="KAK2591144.1"/>
    <property type="molecule type" value="Genomic_DNA"/>
</dbReference>
<accession>A0AAJ0CDR8</accession>